<gene>
    <name evidence="5" type="ORF">E0H50_40145</name>
</gene>
<evidence type="ECO:0000313" key="6">
    <source>
        <dbReference type="Proteomes" id="UP000292695"/>
    </source>
</evidence>
<proteinExistence type="predicted"/>
<dbReference type="OrthoDB" id="9800865at2"/>
<accession>A0A4R0HYM3</accession>
<comment type="caution">
    <text evidence="5">The sequence shown here is derived from an EMBL/GenBank/DDBJ whole genome shotgun (WGS) entry which is preliminary data.</text>
</comment>
<dbReference type="InterPro" id="IPR024072">
    <property type="entry name" value="DHFR-like_dom_sf"/>
</dbReference>
<dbReference type="GO" id="GO:0009231">
    <property type="term" value="P:riboflavin biosynthetic process"/>
    <property type="evidence" value="ECO:0007669"/>
    <property type="project" value="InterPro"/>
</dbReference>
<name>A0A4R0HYM3_9ACTN</name>
<evidence type="ECO:0000256" key="3">
    <source>
        <dbReference type="ARBA" id="ARBA00023002"/>
    </source>
</evidence>
<keyword evidence="3" id="KW-0560">Oxidoreductase</keyword>
<evidence type="ECO:0000313" key="5">
    <source>
        <dbReference type="EMBL" id="TCC17144.1"/>
    </source>
</evidence>
<evidence type="ECO:0000256" key="2">
    <source>
        <dbReference type="ARBA" id="ARBA00022857"/>
    </source>
</evidence>
<dbReference type="Proteomes" id="UP000292695">
    <property type="component" value="Unassembled WGS sequence"/>
</dbReference>
<dbReference type="InterPro" id="IPR050765">
    <property type="entry name" value="Riboflavin_Biosynth_HTPR"/>
</dbReference>
<dbReference type="EMBL" id="SJKA01000027">
    <property type="protein sequence ID" value="TCC17144.1"/>
    <property type="molecule type" value="Genomic_DNA"/>
</dbReference>
<organism evidence="5 6">
    <name type="scientific">Kribbella sindirgiensis</name>
    <dbReference type="NCBI Taxonomy" id="1124744"/>
    <lineage>
        <taxon>Bacteria</taxon>
        <taxon>Bacillati</taxon>
        <taxon>Actinomycetota</taxon>
        <taxon>Actinomycetes</taxon>
        <taxon>Propionibacteriales</taxon>
        <taxon>Kribbellaceae</taxon>
        <taxon>Kribbella</taxon>
    </lineage>
</organism>
<keyword evidence="6" id="KW-1185">Reference proteome</keyword>
<dbReference type="InterPro" id="IPR002734">
    <property type="entry name" value="RibDG_C"/>
</dbReference>
<protein>
    <submittedName>
        <fullName evidence="5">Deaminase</fullName>
    </submittedName>
</protein>
<evidence type="ECO:0000256" key="1">
    <source>
        <dbReference type="ARBA" id="ARBA00005104"/>
    </source>
</evidence>
<feature type="domain" description="Bacterial bifunctional deaminase-reductase C-terminal" evidence="4">
    <location>
        <begin position="5"/>
        <end position="215"/>
    </location>
</feature>
<reference evidence="5 6" key="1">
    <citation type="submission" date="2019-02" db="EMBL/GenBank/DDBJ databases">
        <title>Kribbella capetownensis sp. nov. and Kribbella speibonae sp. nov., isolated from soil.</title>
        <authorList>
            <person name="Curtis S.M."/>
            <person name="Norton I."/>
            <person name="Everest G.J."/>
            <person name="Meyers P.R."/>
        </authorList>
    </citation>
    <scope>NUCLEOTIDE SEQUENCE [LARGE SCALE GENOMIC DNA]</scope>
    <source>
        <strain evidence="5 6">DSM 27082</strain>
    </source>
</reference>
<keyword evidence="2" id="KW-0521">NADP</keyword>
<dbReference type="SUPFAM" id="SSF53597">
    <property type="entry name" value="Dihydrofolate reductase-like"/>
    <property type="match status" value="1"/>
</dbReference>
<dbReference type="GO" id="GO:0008703">
    <property type="term" value="F:5-amino-6-(5-phosphoribosylamino)uracil reductase activity"/>
    <property type="evidence" value="ECO:0007669"/>
    <property type="project" value="InterPro"/>
</dbReference>
<dbReference type="AlphaFoldDB" id="A0A4R0HYM3"/>
<dbReference type="Gene3D" id="3.40.430.10">
    <property type="entry name" value="Dihydrofolate Reductase, subunit A"/>
    <property type="match status" value="1"/>
</dbReference>
<sequence length="229" mass="25101">MSMRPYVILSVAASVDGYIDDSNPERLYLSNEADFDRVDEVRAGVDAVLIGANTVRRDNPRLRIRSQDRRDRRVAAGRPEIPLKVTISSKGDLDPASKFFGTEDVEKLVYVPTSAKSAAGERLGEVATVVGAGDPLDLRSVLTDLSSRGVGRLMVEGGGHIHTMFLTAELVDEIHLAVAPFFVGDSTAPRLVVDAKFPQDFRNRMHLDEVQQIGDIALLRYLLKEPSDA</sequence>
<dbReference type="PANTHER" id="PTHR38011:SF7">
    <property type="entry name" value="2,5-DIAMINO-6-RIBOSYLAMINO-4(3H)-PYRIMIDINONE 5'-PHOSPHATE REDUCTASE"/>
    <property type="match status" value="1"/>
</dbReference>
<dbReference type="Pfam" id="PF01872">
    <property type="entry name" value="RibD_C"/>
    <property type="match status" value="1"/>
</dbReference>
<comment type="pathway">
    <text evidence="1">Cofactor biosynthesis; riboflavin biosynthesis.</text>
</comment>
<dbReference type="PANTHER" id="PTHR38011">
    <property type="entry name" value="DIHYDROFOLATE REDUCTASE FAMILY PROTEIN (AFU_ORTHOLOGUE AFUA_8G06820)"/>
    <property type="match status" value="1"/>
</dbReference>
<evidence type="ECO:0000259" key="4">
    <source>
        <dbReference type="Pfam" id="PF01872"/>
    </source>
</evidence>